<dbReference type="InterPro" id="IPR011990">
    <property type="entry name" value="TPR-like_helical_dom_sf"/>
</dbReference>
<keyword evidence="5" id="KW-1185">Reference proteome</keyword>
<dbReference type="FunFam" id="1.25.40.10:FF:000541">
    <property type="entry name" value="Pentatricopeptide repeat-containing protein"/>
    <property type="match status" value="1"/>
</dbReference>
<accession>A0A835HPB0</accession>
<evidence type="ECO:0000256" key="1">
    <source>
        <dbReference type="ARBA" id="ARBA00007626"/>
    </source>
</evidence>
<protein>
    <recommendedName>
        <fullName evidence="6">Pentatricopeptide repeat-containing protein</fullName>
    </recommendedName>
</protein>
<feature type="repeat" description="PPR" evidence="3">
    <location>
        <begin position="121"/>
        <end position="155"/>
    </location>
</feature>
<evidence type="ECO:0000256" key="2">
    <source>
        <dbReference type="ARBA" id="ARBA00022737"/>
    </source>
</evidence>
<dbReference type="FunFam" id="1.25.40.10:FF:000443">
    <property type="entry name" value="Pentatricopeptide repeat-containing protein"/>
    <property type="match status" value="1"/>
</dbReference>
<comment type="similarity">
    <text evidence="1">Belongs to the PPR family. P subfamily.</text>
</comment>
<gene>
    <name evidence="4" type="ORF">IFM89_023791</name>
</gene>
<dbReference type="PANTHER" id="PTHR45717:SF14">
    <property type="entry name" value="LARGE RIBOSOMAL SUBUNIT PROTEIN ML101 (RPPR4)"/>
    <property type="match status" value="1"/>
</dbReference>
<dbReference type="GO" id="GO:0005739">
    <property type="term" value="C:mitochondrion"/>
    <property type="evidence" value="ECO:0007669"/>
    <property type="project" value="TreeGrafter"/>
</dbReference>
<evidence type="ECO:0000313" key="4">
    <source>
        <dbReference type="EMBL" id="KAF9601872.1"/>
    </source>
</evidence>
<dbReference type="OrthoDB" id="1717827at2759"/>
<dbReference type="PROSITE" id="PS51375">
    <property type="entry name" value="PPR"/>
    <property type="match status" value="4"/>
</dbReference>
<dbReference type="Gene3D" id="1.25.40.10">
    <property type="entry name" value="Tetratricopeptide repeat domain"/>
    <property type="match status" value="2"/>
</dbReference>
<dbReference type="Proteomes" id="UP000631114">
    <property type="component" value="Unassembled WGS sequence"/>
</dbReference>
<dbReference type="AlphaFoldDB" id="A0A835HPB0"/>
<dbReference type="GO" id="GO:0003729">
    <property type="term" value="F:mRNA binding"/>
    <property type="evidence" value="ECO:0007669"/>
    <property type="project" value="UniProtKB-ARBA"/>
</dbReference>
<dbReference type="EMBL" id="JADFTS010000006">
    <property type="protein sequence ID" value="KAF9601872.1"/>
    <property type="molecule type" value="Genomic_DNA"/>
</dbReference>
<evidence type="ECO:0000313" key="5">
    <source>
        <dbReference type="Proteomes" id="UP000631114"/>
    </source>
</evidence>
<feature type="repeat" description="PPR" evidence="3">
    <location>
        <begin position="191"/>
        <end position="225"/>
    </location>
</feature>
<evidence type="ECO:0000256" key="3">
    <source>
        <dbReference type="PROSITE-ProRule" id="PRU00708"/>
    </source>
</evidence>
<dbReference type="Pfam" id="PF13041">
    <property type="entry name" value="PPR_2"/>
    <property type="match status" value="1"/>
</dbReference>
<name>A0A835HPB0_9MAGN</name>
<dbReference type="Pfam" id="PF01535">
    <property type="entry name" value="PPR"/>
    <property type="match status" value="3"/>
</dbReference>
<feature type="repeat" description="PPR" evidence="3">
    <location>
        <begin position="304"/>
        <end position="338"/>
    </location>
</feature>
<comment type="caution">
    <text evidence="4">The sequence shown here is derived from an EMBL/GenBank/DDBJ whole genome shotgun (WGS) entry which is preliminary data.</text>
</comment>
<organism evidence="4 5">
    <name type="scientific">Coptis chinensis</name>
    <dbReference type="NCBI Taxonomy" id="261450"/>
    <lineage>
        <taxon>Eukaryota</taxon>
        <taxon>Viridiplantae</taxon>
        <taxon>Streptophyta</taxon>
        <taxon>Embryophyta</taxon>
        <taxon>Tracheophyta</taxon>
        <taxon>Spermatophyta</taxon>
        <taxon>Magnoliopsida</taxon>
        <taxon>Ranunculales</taxon>
        <taxon>Ranunculaceae</taxon>
        <taxon>Coptidoideae</taxon>
        <taxon>Coptis</taxon>
    </lineage>
</organism>
<proteinExistence type="inferred from homology"/>
<evidence type="ECO:0008006" key="6">
    <source>
        <dbReference type="Google" id="ProtNLM"/>
    </source>
</evidence>
<keyword evidence="2" id="KW-0677">Repeat</keyword>
<dbReference type="PANTHER" id="PTHR45717">
    <property type="entry name" value="OS12G0527900 PROTEIN"/>
    <property type="match status" value="1"/>
</dbReference>
<reference evidence="4 5" key="1">
    <citation type="submission" date="2020-10" db="EMBL/GenBank/DDBJ databases">
        <title>The Coptis chinensis genome and diversification of protoberbering-type alkaloids.</title>
        <authorList>
            <person name="Wang B."/>
            <person name="Shu S."/>
            <person name="Song C."/>
            <person name="Liu Y."/>
        </authorList>
    </citation>
    <scope>NUCLEOTIDE SEQUENCE [LARGE SCALE GENOMIC DNA]</scope>
    <source>
        <strain evidence="4">HL-2020</strain>
        <tissue evidence="4">Leaf</tissue>
    </source>
</reference>
<dbReference type="InterPro" id="IPR002885">
    <property type="entry name" value="PPR_rpt"/>
</dbReference>
<dbReference type="NCBIfam" id="TIGR00756">
    <property type="entry name" value="PPR"/>
    <property type="match status" value="4"/>
</dbReference>
<sequence>MAAVHFGRTKNIANRSKKYLEEALHKRLFREGSSDKAIRTELNQFLDSNKRVYKWEVGMSVKKLRQRKRFAPALKLVESMAKRGMNMTVSDQAIHLDIIAKTRGIPAAESFFVGLPEASKNHLCYGALLNCYCKELMTEKAEALMEKMKELRFDSTSMAYNSLMTLYTKAGQPEKVPAIIQEMKASNVMPDSYTYNVWMRALAAVSDISGVERVIEEMRRDGRVAGDWTTYSNLASIYVGAGMFEKAERALKELENRNACRDLSAYQYLITLYGRTGNLLEVHRACLVLRNVSVNGNRNGSTYDIRIANALIGAYAKEGLLEKAETLKERARRSGAKPNVKTWEIFMDYHLKKSNTSLAVDCVTNGISIGRGDGRKWVPPQNVVQTLMSHFEQARDVEGAESFLETLKKVEDVFGADVFESLIRTYAAAGKTSPSLRRRLKMENVDVSEATKKLLEVDVPLPQLSEWRGLLDSQQQPINPSATFSERTKKWKEELDQELERKRDKLREAISYVKLGLFMYRFQLTGYDRYIIGLCKVDAPGWCWRKDLVSKGSSSNLAKITVCIPRKVNALILLSSCAYEGLFLD</sequence>
<feature type="repeat" description="PPR" evidence="3">
    <location>
        <begin position="156"/>
        <end position="190"/>
    </location>
</feature>